<gene>
    <name evidence="6" type="ORF">GOP47_0013353</name>
</gene>
<evidence type="ECO:0000256" key="2">
    <source>
        <dbReference type="ARBA" id="ARBA00022884"/>
    </source>
</evidence>
<feature type="domain" description="RRM" evidence="5">
    <location>
        <begin position="106"/>
        <end position="184"/>
    </location>
</feature>
<dbReference type="SMART" id="SM00360">
    <property type="entry name" value="RRM"/>
    <property type="match status" value="2"/>
</dbReference>
<evidence type="ECO:0000313" key="6">
    <source>
        <dbReference type="EMBL" id="KAI5071102.1"/>
    </source>
</evidence>
<feature type="domain" description="RRM" evidence="5">
    <location>
        <begin position="6"/>
        <end position="82"/>
    </location>
</feature>
<dbReference type="CDD" id="cd12330">
    <property type="entry name" value="RRM2_Hrp1p"/>
    <property type="match status" value="1"/>
</dbReference>
<dbReference type="AlphaFoldDB" id="A0A9D4UNW0"/>
<dbReference type="Proteomes" id="UP000886520">
    <property type="component" value="Chromosome 13"/>
</dbReference>
<name>A0A9D4UNW0_ADICA</name>
<keyword evidence="1" id="KW-0677">Repeat</keyword>
<evidence type="ECO:0000256" key="3">
    <source>
        <dbReference type="PROSITE-ProRule" id="PRU00176"/>
    </source>
</evidence>
<reference evidence="6" key="1">
    <citation type="submission" date="2021-01" db="EMBL/GenBank/DDBJ databases">
        <title>Adiantum capillus-veneris genome.</title>
        <authorList>
            <person name="Fang Y."/>
            <person name="Liao Q."/>
        </authorList>
    </citation>
    <scope>NUCLEOTIDE SEQUENCE</scope>
    <source>
        <strain evidence="6">H3</strain>
        <tissue evidence="6">Leaf</tissue>
    </source>
</reference>
<protein>
    <recommendedName>
        <fullName evidence="5">RRM domain-containing protein</fullName>
    </recommendedName>
</protein>
<dbReference type="CDD" id="cd12325">
    <property type="entry name" value="RRM1_hnRNPA_hnRNPD_like"/>
    <property type="match status" value="1"/>
</dbReference>
<dbReference type="InterPro" id="IPR012677">
    <property type="entry name" value="Nucleotide-bd_a/b_plait_sf"/>
</dbReference>
<dbReference type="GO" id="GO:0006417">
    <property type="term" value="P:regulation of translation"/>
    <property type="evidence" value="ECO:0007669"/>
    <property type="project" value="TreeGrafter"/>
</dbReference>
<dbReference type="FunFam" id="3.30.70.330:FF:000051">
    <property type="entry name" value="Heterogeneous nuclear ribonucleoprotein 1"/>
    <property type="match status" value="1"/>
</dbReference>
<evidence type="ECO:0000313" key="7">
    <source>
        <dbReference type="Proteomes" id="UP000886520"/>
    </source>
</evidence>
<feature type="compositionally biased region" description="Gly residues" evidence="4">
    <location>
        <begin position="192"/>
        <end position="204"/>
    </location>
</feature>
<dbReference type="PANTHER" id="PTHR48032">
    <property type="entry name" value="RNA-BINDING PROTEIN MUSASHI HOMOLOG RBP6"/>
    <property type="match status" value="1"/>
</dbReference>
<sequence>MDSDQAKIFVGGISWETSEEKLKDYFSNFGNVVETVIVKDRTTGRARGFGFVAFSDSASVDRVTLEKHSIDGRMVEVKRAVPRDEQQNLPRSSNAISVSGNSGRTTKIFVGGLASTVTEEDFKTYFSQFGEITDVVVMYDPNTQRPRGFGFITFDSEDAVEKVLQQNTFHEIHDKLVEVKKAVPRELSASRAGGGGGFGGGRGGSLHTAGYGQGGNSGPGNAYNGPRYGPPPGGRGGFQSYGPPSYGTPSYAGPGYNVSMNGAYGAVPYGGGVGYPPAGPYGGGYGNPPPSTAYAGAGGYGAPVAPMGGFVGGPPVGPRSPWGSSGGAFGGGGSPAAYGTGPGMSGYPASTWNSGGAAPQTNGGGTPYGNNGYGYGTNDSPSAGGYPARGMAAGPTGGYGDPYSAGWKSGDAHNSPAAASGAGPASGYGSGMGAGPVGDGAGYGVAGRQTQRGPDARFRPYPAAGERTT</sequence>
<dbReference type="PROSITE" id="PS50102">
    <property type="entry name" value="RRM"/>
    <property type="match status" value="2"/>
</dbReference>
<evidence type="ECO:0000256" key="4">
    <source>
        <dbReference type="SAM" id="MobiDB-lite"/>
    </source>
</evidence>
<dbReference type="FunFam" id="3.30.70.330:FF:000102">
    <property type="entry name" value="Heterogeneous nuclear ribonucleoprotein 1"/>
    <property type="match status" value="1"/>
</dbReference>
<dbReference type="EMBL" id="JABFUD020000013">
    <property type="protein sequence ID" value="KAI5071102.1"/>
    <property type="molecule type" value="Genomic_DNA"/>
</dbReference>
<dbReference type="SUPFAM" id="SSF54928">
    <property type="entry name" value="RNA-binding domain, RBD"/>
    <property type="match status" value="2"/>
</dbReference>
<feature type="region of interest" description="Disordered" evidence="4">
    <location>
        <begin position="188"/>
        <end position="242"/>
    </location>
</feature>
<keyword evidence="2 3" id="KW-0694">RNA-binding</keyword>
<feature type="compositionally biased region" description="Gly residues" evidence="4">
    <location>
        <begin position="424"/>
        <end position="445"/>
    </location>
</feature>
<dbReference type="InterPro" id="IPR035979">
    <property type="entry name" value="RBD_domain_sf"/>
</dbReference>
<evidence type="ECO:0000256" key="1">
    <source>
        <dbReference type="ARBA" id="ARBA00022737"/>
    </source>
</evidence>
<proteinExistence type="predicted"/>
<organism evidence="6 7">
    <name type="scientific">Adiantum capillus-veneris</name>
    <name type="common">Maidenhair fern</name>
    <dbReference type="NCBI Taxonomy" id="13818"/>
    <lineage>
        <taxon>Eukaryota</taxon>
        <taxon>Viridiplantae</taxon>
        <taxon>Streptophyta</taxon>
        <taxon>Embryophyta</taxon>
        <taxon>Tracheophyta</taxon>
        <taxon>Polypodiopsida</taxon>
        <taxon>Polypodiidae</taxon>
        <taxon>Polypodiales</taxon>
        <taxon>Pteridineae</taxon>
        <taxon>Pteridaceae</taxon>
        <taxon>Vittarioideae</taxon>
        <taxon>Adiantum</taxon>
    </lineage>
</organism>
<dbReference type="GO" id="GO:0003729">
    <property type="term" value="F:mRNA binding"/>
    <property type="evidence" value="ECO:0007669"/>
    <property type="project" value="TreeGrafter"/>
</dbReference>
<dbReference type="OrthoDB" id="1931995at2759"/>
<accession>A0A9D4UNW0</accession>
<evidence type="ECO:0000259" key="5">
    <source>
        <dbReference type="PROSITE" id="PS50102"/>
    </source>
</evidence>
<feature type="region of interest" description="Disordered" evidence="4">
    <location>
        <begin position="386"/>
        <end position="469"/>
    </location>
</feature>
<dbReference type="InterPro" id="IPR000504">
    <property type="entry name" value="RRM_dom"/>
</dbReference>
<dbReference type="PANTHER" id="PTHR48032:SF6">
    <property type="entry name" value="RNA-BINDING (RRM_RBD_RNP MOTIFS) FAMILY PROTEIN"/>
    <property type="match status" value="1"/>
</dbReference>
<dbReference type="Gene3D" id="3.30.70.330">
    <property type="match status" value="2"/>
</dbReference>
<comment type="caution">
    <text evidence="6">The sequence shown here is derived from an EMBL/GenBank/DDBJ whole genome shotgun (WGS) entry which is preliminary data.</text>
</comment>
<dbReference type="Pfam" id="PF00076">
    <property type="entry name" value="RRM_1"/>
    <property type="match status" value="2"/>
</dbReference>
<keyword evidence="7" id="KW-1185">Reference proteome</keyword>